<organism evidence="2 3">
    <name type="scientific">Parasponia andersonii</name>
    <name type="common">Sponia andersonii</name>
    <dbReference type="NCBI Taxonomy" id="3476"/>
    <lineage>
        <taxon>Eukaryota</taxon>
        <taxon>Viridiplantae</taxon>
        <taxon>Streptophyta</taxon>
        <taxon>Embryophyta</taxon>
        <taxon>Tracheophyta</taxon>
        <taxon>Spermatophyta</taxon>
        <taxon>Magnoliopsida</taxon>
        <taxon>eudicotyledons</taxon>
        <taxon>Gunneridae</taxon>
        <taxon>Pentapetalae</taxon>
        <taxon>rosids</taxon>
        <taxon>fabids</taxon>
        <taxon>Rosales</taxon>
        <taxon>Cannabaceae</taxon>
        <taxon>Parasponia</taxon>
    </lineage>
</organism>
<protein>
    <submittedName>
        <fullName evidence="2">Uncharacterized protein</fullName>
    </submittedName>
</protein>
<dbReference type="Proteomes" id="UP000237105">
    <property type="component" value="Unassembled WGS sequence"/>
</dbReference>
<evidence type="ECO:0000313" key="2">
    <source>
        <dbReference type="EMBL" id="PON44859.1"/>
    </source>
</evidence>
<gene>
    <name evidence="2" type="ORF">PanWU01x14_263400</name>
</gene>
<feature type="non-terminal residue" evidence="2">
    <location>
        <position position="106"/>
    </location>
</feature>
<name>A0A2P5B7S8_PARAD</name>
<feature type="chain" id="PRO_5015120838" evidence="1">
    <location>
        <begin position="20"/>
        <end position="106"/>
    </location>
</feature>
<dbReference type="EMBL" id="JXTB01000342">
    <property type="protein sequence ID" value="PON44859.1"/>
    <property type="molecule type" value="Genomic_DNA"/>
</dbReference>
<accession>A0A2P5B7S8</accession>
<evidence type="ECO:0000256" key="1">
    <source>
        <dbReference type="SAM" id="SignalP"/>
    </source>
</evidence>
<dbReference type="AlphaFoldDB" id="A0A2P5B7S8"/>
<sequence>MSISLSLAYKLLNISFCTCTCFSSFQGRFQGRMTHIYSPRTVNLMILNPRTENLFSSGLTPEITGRDYRDSSYIIVASFLPSFMARACQGRDFDKPSFCQNGLPNA</sequence>
<evidence type="ECO:0000313" key="3">
    <source>
        <dbReference type="Proteomes" id="UP000237105"/>
    </source>
</evidence>
<feature type="signal peptide" evidence="1">
    <location>
        <begin position="1"/>
        <end position="19"/>
    </location>
</feature>
<reference evidence="3" key="1">
    <citation type="submission" date="2016-06" db="EMBL/GenBank/DDBJ databases">
        <title>Parallel loss of symbiosis genes in relatives of nitrogen-fixing non-legume Parasponia.</title>
        <authorList>
            <person name="Van Velzen R."/>
            <person name="Holmer R."/>
            <person name="Bu F."/>
            <person name="Rutten L."/>
            <person name="Van Zeijl A."/>
            <person name="Liu W."/>
            <person name="Santuari L."/>
            <person name="Cao Q."/>
            <person name="Sharma T."/>
            <person name="Shen D."/>
            <person name="Roswanjaya Y."/>
            <person name="Wardhani T."/>
            <person name="Kalhor M.S."/>
            <person name="Jansen J."/>
            <person name="Van den Hoogen J."/>
            <person name="Gungor B."/>
            <person name="Hartog M."/>
            <person name="Hontelez J."/>
            <person name="Verver J."/>
            <person name="Yang W.-C."/>
            <person name="Schijlen E."/>
            <person name="Repin R."/>
            <person name="Schilthuizen M."/>
            <person name="Schranz E."/>
            <person name="Heidstra R."/>
            <person name="Miyata K."/>
            <person name="Fedorova E."/>
            <person name="Kohlen W."/>
            <person name="Bisseling T."/>
            <person name="Smit S."/>
            <person name="Geurts R."/>
        </authorList>
    </citation>
    <scope>NUCLEOTIDE SEQUENCE [LARGE SCALE GENOMIC DNA]</scope>
    <source>
        <strain evidence="3">cv. WU1-14</strain>
    </source>
</reference>
<keyword evidence="1" id="KW-0732">Signal</keyword>
<proteinExistence type="predicted"/>
<keyword evidence="3" id="KW-1185">Reference proteome</keyword>
<comment type="caution">
    <text evidence="2">The sequence shown here is derived from an EMBL/GenBank/DDBJ whole genome shotgun (WGS) entry which is preliminary data.</text>
</comment>